<dbReference type="InterPro" id="IPR035671">
    <property type="entry name" value="DsbD_gamma"/>
</dbReference>
<keyword evidence="15 18" id="KW-0676">Redox-active center</keyword>
<dbReference type="PANTHER" id="PTHR32234">
    <property type="entry name" value="THIOL:DISULFIDE INTERCHANGE PROTEIN DSBD"/>
    <property type="match status" value="1"/>
</dbReference>
<name>A0AA37SZH8_9ALTE</name>
<dbReference type="CDD" id="cd02953">
    <property type="entry name" value="DsbDgamma"/>
    <property type="match status" value="1"/>
</dbReference>
<comment type="caution">
    <text evidence="20">The sequence shown here is derived from an EMBL/GenBank/DDBJ whole genome shotgun (WGS) entry which is preliminary data.</text>
</comment>
<dbReference type="EC" id="1.8.1.8" evidence="18"/>
<comment type="caution">
    <text evidence="18">Lacks conserved residue(s) required for the propagation of feature annotation.</text>
</comment>
<keyword evidence="3 18" id="KW-0813">Transport</keyword>
<keyword evidence="12 18" id="KW-0520">NAD</keyword>
<comment type="similarity">
    <text evidence="2 18">Belongs to the thioredoxin family. DsbD subfamily.</text>
</comment>
<evidence type="ECO:0000256" key="4">
    <source>
        <dbReference type="ARBA" id="ARBA00022475"/>
    </source>
</evidence>
<dbReference type="InterPro" id="IPR028250">
    <property type="entry name" value="DsbDN"/>
</dbReference>
<feature type="transmembrane region" description="Helical" evidence="18">
    <location>
        <begin position="319"/>
        <end position="349"/>
    </location>
</feature>
<dbReference type="AlphaFoldDB" id="A0AA37SZH8"/>
<feature type="transmembrane region" description="Helical" evidence="18">
    <location>
        <begin position="416"/>
        <end position="436"/>
    </location>
</feature>
<feature type="transmembrane region" description="Helical" evidence="18">
    <location>
        <begin position="195"/>
        <end position="219"/>
    </location>
</feature>
<keyword evidence="5 18" id="KW-0997">Cell inner membrane</keyword>
<evidence type="ECO:0000313" key="21">
    <source>
        <dbReference type="Proteomes" id="UP001156601"/>
    </source>
</evidence>
<keyword evidence="4 18" id="KW-1003">Cell membrane</keyword>
<evidence type="ECO:0000256" key="12">
    <source>
        <dbReference type="ARBA" id="ARBA00023027"/>
    </source>
</evidence>
<keyword evidence="9 18" id="KW-0249">Electron transport</keyword>
<comment type="catalytic activity">
    <reaction evidence="17 18">
        <text>[protein]-dithiol + NADP(+) = [protein]-disulfide + NADPH + H(+)</text>
        <dbReference type="Rhea" id="RHEA:18753"/>
        <dbReference type="Rhea" id="RHEA-COMP:10593"/>
        <dbReference type="Rhea" id="RHEA-COMP:10594"/>
        <dbReference type="ChEBI" id="CHEBI:15378"/>
        <dbReference type="ChEBI" id="CHEBI:29950"/>
        <dbReference type="ChEBI" id="CHEBI:50058"/>
        <dbReference type="ChEBI" id="CHEBI:57783"/>
        <dbReference type="ChEBI" id="CHEBI:58349"/>
        <dbReference type="EC" id="1.8.1.8"/>
    </reaction>
</comment>
<dbReference type="PROSITE" id="PS51352">
    <property type="entry name" value="THIOREDOXIN_2"/>
    <property type="match status" value="1"/>
</dbReference>
<dbReference type="GO" id="GO:0045454">
    <property type="term" value="P:cell redox homeostasis"/>
    <property type="evidence" value="ECO:0007669"/>
    <property type="project" value="TreeGrafter"/>
</dbReference>
<reference evidence="20" key="1">
    <citation type="journal article" date="2014" name="Int. J. Syst. Evol. Microbiol.">
        <title>Complete genome sequence of Corynebacterium casei LMG S-19264T (=DSM 44701T), isolated from a smear-ripened cheese.</title>
        <authorList>
            <consortium name="US DOE Joint Genome Institute (JGI-PGF)"/>
            <person name="Walter F."/>
            <person name="Albersmeier A."/>
            <person name="Kalinowski J."/>
            <person name="Ruckert C."/>
        </authorList>
    </citation>
    <scope>NUCLEOTIDE SEQUENCE</scope>
    <source>
        <strain evidence="20">NBRC 110023</strain>
    </source>
</reference>
<keyword evidence="14 18" id="KW-1015">Disulfide bond</keyword>
<dbReference type="GO" id="GO:0009055">
    <property type="term" value="F:electron transfer activity"/>
    <property type="evidence" value="ECO:0007669"/>
    <property type="project" value="UniProtKB-UniRule"/>
</dbReference>
<dbReference type="GO" id="GO:0047134">
    <property type="term" value="F:protein-disulfide reductase [NAD(P)H] activity"/>
    <property type="evidence" value="ECO:0007669"/>
    <property type="project" value="UniProtKB-UniRule"/>
</dbReference>
<dbReference type="EMBL" id="BSOT01000006">
    <property type="protein sequence ID" value="GLR71489.1"/>
    <property type="molecule type" value="Genomic_DNA"/>
</dbReference>
<evidence type="ECO:0000256" key="9">
    <source>
        <dbReference type="ARBA" id="ARBA00022982"/>
    </source>
</evidence>
<accession>A0AA37SZH8</accession>
<dbReference type="SUPFAM" id="SSF74863">
    <property type="entry name" value="Thiol:disulfide interchange protein DsbD, N-terminal domain (DsbD-alpha)"/>
    <property type="match status" value="1"/>
</dbReference>
<dbReference type="InterPro" id="IPR003834">
    <property type="entry name" value="Cyt_c_assmbl_TM_dom"/>
</dbReference>
<dbReference type="Pfam" id="PF13899">
    <property type="entry name" value="Thioredoxin_7"/>
    <property type="match status" value="1"/>
</dbReference>
<evidence type="ECO:0000256" key="15">
    <source>
        <dbReference type="ARBA" id="ARBA00023284"/>
    </source>
</evidence>
<evidence type="ECO:0000256" key="2">
    <source>
        <dbReference type="ARBA" id="ARBA00007241"/>
    </source>
</evidence>
<dbReference type="Gene3D" id="3.40.30.10">
    <property type="entry name" value="Glutaredoxin"/>
    <property type="match status" value="1"/>
</dbReference>
<keyword evidence="10 18" id="KW-1133">Transmembrane helix</keyword>
<evidence type="ECO:0000256" key="11">
    <source>
        <dbReference type="ARBA" id="ARBA00023002"/>
    </source>
</evidence>
<evidence type="ECO:0000313" key="20">
    <source>
        <dbReference type="EMBL" id="GLR71489.1"/>
    </source>
</evidence>
<dbReference type="Proteomes" id="UP001156601">
    <property type="component" value="Unassembled WGS sequence"/>
</dbReference>
<evidence type="ECO:0000259" key="19">
    <source>
        <dbReference type="PROSITE" id="PS51352"/>
    </source>
</evidence>
<dbReference type="InterPro" id="IPR036249">
    <property type="entry name" value="Thioredoxin-like_sf"/>
</dbReference>
<keyword evidence="21" id="KW-1185">Reference proteome</keyword>
<evidence type="ECO:0000256" key="8">
    <source>
        <dbReference type="ARBA" id="ARBA00022748"/>
    </source>
</evidence>
<keyword evidence="11 18" id="KW-0560">Oxidoreductase</keyword>
<dbReference type="InterPro" id="IPR022910">
    <property type="entry name" value="Thiol_diS_interchange_DbsD"/>
</dbReference>
<dbReference type="InterPro" id="IPR036929">
    <property type="entry name" value="DsbDN_sf"/>
</dbReference>
<reference evidence="20" key="2">
    <citation type="submission" date="2023-01" db="EMBL/GenBank/DDBJ databases">
        <title>Draft genome sequence of Agaribacter marinus strain NBRC 110023.</title>
        <authorList>
            <person name="Sun Q."/>
            <person name="Mori K."/>
        </authorList>
    </citation>
    <scope>NUCLEOTIDE SEQUENCE</scope>
    <source>
        <strain evidence="20">NBRC 110023</strain>
    </source>
</reference>
<evidence type="ECO:0000256" key="3">
    <source>
        <dbReference type="ARBA" id="ARBA00022448"/>
    </source>
</evidence>
<feature type="transmembrane region" description="Helical" evidence="18">
    <location>
        <begin position="390"/>
        <end position="410"/>
    </location>
</feature>
<keyword evidence="8 18" id="KW-0201">Cytochrome c-type biogenesis</keyword>
<evidence type="ECO:0000256" key="14">
    <source>
        <dbReference type="ARBA" id="ARBA00023157"/>
    </source>
</evidence>
<dbReference type="RefSeq" id="WP_284217846.1">
    <property type="nucleotide sequence ID" value="NZ_BSOT01000006.1"/>
</dbReference>
<dbReference type="Pfam" id="PF02683">
    <property type="entry name" value="DsbD_TM"/>
    <property type="match status" value="1"/>
</dbReference>
<protein>
    <recommendedName>
        <fullName evidence="18">Thiol:disulfide interchange protein DsbD</fullName>
        <ecNumber evidence="18">1.8.1.8</ecNumber>
    </recommendedName>
    <alternativeName>
        <fullName evidence="18">Protein-disulfide reductase</fullName>
        <shortName evidence="18">Disulfide reductase</shortName>
    </alternativeName>
</protein>
<feature type="transmembrane region" description="Helical" evidence="18">
    <location>
        <begin position="240"/>
        <end position="264"/>
    </location>
</feature>
<dbReference type="Pfam" id="PF11412">
    <property type="entry name" value="DsbD_N"/>
    <property type="match status" value="1"/>
</dbReference>
<evidence type="ECO:0000256" key="10">
    <source>
        <dbReference type="ARBA" id="ARBA00022989"/>
    </source>
</evidence>
<dbReference type="Gene3D" id="2.60.40.1250">
    <property type="entry name" value="Thiol:disulfide interchange protein DsbD, N-terminal domain"/>
    <property type="match status" value="1"/>
</dbReference>
<sequence length="613" mass="67172">MGVTQAVSRTSKQLAAFTFAFFVILSGITSANNARAQLTPESLFSDSPTFLKVDEAFMLDFEQREDKLIVKWTIANGYYLYKKQFKTKAKGAEIGEASYQKGVEIEDEFFGISEVFFDNTEIVYPIKHANKDSVISLRFQGCAEAGLCYPPTTKVIYLDAVGESTNTSVSAESDGTRVKSQQFTLADQLLSDQSLAISLGLLLLLGIGLAFTPCVYPMYPIISSIVIGKGKEQVSLVNAFVLSFVYVQGMAITYSILGLIVASAGVQFQAMLQHPVLLGIFIILFVLLSLAMFGLYEIQLPSKWQERLNSLSNNQKRGNLVGVFFMGVISGLVASPCTTAPLTAVLLVVAQSESLVFGFSALYALSLGMGIPLILFAMTGGKLLPKAGQWMNVIKIVFGFMMLTVAILFIERIFVADWTTLLWSALSLGLFGYLYVVNQETSASFAKGIRSIVVIAGLVYATIYALQSIERNTALNTGLFSYASSEHDKAAHPEFVVVKDLKDFEQKLADANAQGKSVMVDLYADWCVACKEFEKYTFPDPQVVDALKDTVWMQIDLTDNTPTNLAFQEKFNVLGLPTILFFNVNGGEVAQARVTGFMKAAPFAEHVKLTLKN</sequence>
<feature type="transmembrane region" description="Helical" evidence="18">
    <location>
        <begin position="276"/>
        <end position="298"/>
    </location>
</feature>
<dbReference type="GO" id="GO:0017004">
    <property type="term" value="P:cytochrome complex assembly"/>
    <property type="evidence" value="ECO:0007669"/>
    <property type="project" value="UniProtKB-UniRule"/>
</dbReference>
<dbReference type="HAMAP" id="MF_00399">
    <property type="entry name" value="DbsD"/>
    <property type="match status" value="1"/>
</dbReference>
<organism evidence="20 21">
    <name type="scientific">Agaribacter marinus</name>
    <dbReference type="NCBI Taxonomy" id="1431249"/>
    <lineage>
        <taxon>Bacteria</taxon>
        <taxon>Pseudomonadati</taxon>
        <taxon>Pseudomonadota</taxon>
        <taxon>Gammaproteobacteria</taxon>
        <taxon>Alteromonadales</taxon>
        <taxon>Alteromonadaceae</taxon>
        <taxon>Agaribacter</taxon>
    </lineage>
</organism>
<feature type="disulfide bond" description="Redox-active" evidence="18">
    <location>
        <begin position="527"/>
        <end position="530"/>
    </location>
</feature>
<comment type="subcellular location">
    <subcellularLocation>
        <location evidence="1 18">Cell inner membrane</location>
        <topology evidence="1 18">Multi-pass membrane protein</topology>
    </subcellularLocation>
</comment>
<feature type="disulfide bond" description="Redox-active" evidence="18">
    <location>
        <begin position="142"/>
        <end position="148"/>
    </location>
</feature>
<dbReference type="NCBIfam" id="NF001419">
    <property type="entry name" value="PRK00293.1"/>
    <property type="match status" value="1"/>
</dbReference>
<evidence type="ECO:0000256" key="5">
    <source>
        <dbReference type="ARBA" id="ARBA00022519"/>
    </source>
</evidence>
<dbReference type="InterPro" id="IPR013766">
    <property type="entry name" value="Thioredoxin_domain"/>
</dbReference>
<proteinExistence type="inferred from homology"/>
<keyword evidence="7" id="KW-0732">Signal</keyword>
<dbReference type="PANTHER" id="PTHR32234:SF0">
    <property type="entry name" value="THIOL:DISULFIDE INTERCHANGE PROTEIN DSBD"/>
    <property type="match status" value="1"/>
</dbReference>
<keyword evidence="13 18" id="KW-0472">Membrane</keyword>
<feature type="domain" description="Thioredoxin" evidence="19">
    <location>
        <begin position="486"/>
        <end position="612"/>
    </location>
</feature>
<evidence type="ECO:0000256" key="17">
    <source>
        <dbReference type="ARBA" id="ARBA00047804"/>
    </source>
</evidence>
<dbReference type="SUPFAM" id="SSF52833">
    <property type="entry name" value="Thioredoxin-like"/>
    <property type="match status" value="1"/>
</dbReference>
<comment type="catalytic activity">
    <reaction evidence="16 18">
        <text>[protein]-dithiol + NAD(+) = [protein]-disulfide + NADH + H(+)</text>
        <dbReference type="Rhea" id="RHEA:18749"/>
        <dbReference type="Rhea" id="RHEA-COMP:10593"/>
        <dbReference type="Rhea" id="RHEA-COMP:10594"/>
        <dbReference type="ChEBI" id="CHEBI:15378"/>
        <dbReference type="ChEBI" id="CHEBI:29950"/>
        <dbReference type="ChEBI" id="CHEBI:50058"/>
        <dbReference type="ChEBI" id="CHEBI:57540"/>
        <dbReference type="ChEBI" id="CHEBI:57945"/>
        <dbReference type="EC" id="1.8.1.8"/>
    </reaction>
</comment>
<gene>
    <name evidence="18 20" type="primary">dsbD</name>
    <name evidence="20" type="ORF">GCM10007852_23970</name>
</gene>
<evidence type="ECO:0000256" key="6">
    <source>
        <dbReference type="ARBA" id="ARBA00022692"/>
    </source>
</evidence>
<dbReference type="PROSITE" id="PS00194">
    <property type="entry name" value="THIOREDOXIN_1"/>
    <property type="match status" value="1"/>
</dbReference>
<keyword evidence="6 18" id="KW-0812">Transmembrane</keyword>
<feature type="transmembrane region" description="Helical" evidence="18">
    <location>
        <begin position="448"/>
        <end position="466"/>
    </location>
</feature>
<dbReference type="InterPro" id="IPR017937">
    <property type="entry name" value="Thioredoxin_CS"/>
</dbReference>
<evidence type="ECO:0000256" key="13">
    <source>
        <dbReference type="ARBA" id="ARBA00023136"/>
    </source>
</evidence>
<feature type="transmembrane region" description="Helical" evidence="18">
    <location>
        <begin position="355"/>
        <end position="378"/>
    </location>
</feature>
<evidence type="ECO:0000256" key="7">
    <source>
        <dbReference type="ARBA" id="ARBA00022729"/>
    </source>
</evidence>
<evidence type="ECO:0000256" key="1">
    <source>
        <dbReference type="ARBA" id="ARBA00004429"/>
    </source>
</evidence>
<dbReference type="GO" id="GO:0005886">
    <property type="term" value="C:plasma membrane"/>
    <property type="evidence" value="ECO:0007669"/>
    <property type="project" value="UniProtKB-SubCell"/>
</dbReference>
<comment type="function">
    <text evidence="18">Required to facilitate the formation of correct disulfide bonds in some periplasmic proteins and for the assembly of the periplasmic c-type cytochromes. Acts by transferring electrons from cytoplasmic thioredoxin to the periplasm. This transfer involves a cascade of disulfide bond formation and reduction steps.</text>
</comment>
<evidence type="ECO:0000256" key="16">
    <source>
        <dbReference type="ARBA" id="ARBA00047388"/>
    </source>
</evidence>
<evidence type="ECO:0000256" key="18">
    <source>
        <dbReference type="HAMAP-Rule" id="MF_00399"/>
    </source>
</evidence>